<feature type="domain" description="Core-binding (CB)" evidence="11">
    <location>
        <begin position="6"/>
        <end position="92"/>
    </location>
</feature>
<dbReference type="HAMAP" id="MF_01808">
    <property type="entry name" value="Recomb_XerC_XerD"/>
    <property type="match status" value="1"/>
</dbReference>
<evidence type="ECO:0000313" key="13">
    <source>
        <dbReference type="Proteomes" id="UP000502196"/>
    </source>
</evidence>
<feature type="active site" evidence="9">
    <location>
        <position position="153"/>
    </location>
</feature>
<dbReference type="Pfam" id="PF02899">
    <property type="entry name" value="Phage_int_SAM_1"/>
    <property type="match status" value="1"/>
</dbReference>
<feature type="active site" evidence="9">
    <location>
        <position position="253"/>
    </location>
</feature>
<dbReference type="PROSITE" id="PS51900">
    <property type="entry name" value="CB"/>
    <property type="match status" value="1"/>
</dbReference>
<name>A0A6F9EAY6_9BACL</name>
<dbReference type="Proteomes" id="UP000502196">
    <property type="component" value="Chromosome"/>
</dbReference>
<evidence type="ECO:0000256" key="8">
    <source>
        <dbReference type="ARBA" id="ARBA00023306"/>
    </source>
</evidence>
<dbReference type="GO" id="GO:0051301">
    <property type="term" value="P:cell division"/>
    <property type="evidence" value="ECO:0007669"/>
    <property type="project" value="UniProtKB-KW"/>
</dbReference>
<keyword evidence="5 9" id="KW-0229">DNA integration</keyword>
<protein>
    <recommendedName>
        <fullName evidence="9">Tyrosine recombinase XerC</fullName>
    </recommendedName>
</protein>
<keyword evidence="6 9" id="KW-0238">DNA-binding</keyword>
<evidence type="ECO:0000256" key="9">
    <source>
        <dbReference type="HAMAP-Rule" id="MF_01808"/>
    </source>
</evidence>
<evidence type="ECO:0000256" key="4">
    <source>
        <dbReference type="ARBA" id="ARBA00022829"/>
    </source>
</evidence>
<proteinExistence type="inferred from homology"/>
<dbReference type="GO" id="GO:0007059">
    <property type="term" value="P:chromosome segregation"/>
    <property type="evidence" value="ECO:0007669"/>
    <property type="project" value="UniProtKB-UniRule"/>
</dbReference>
<evidence type="ECO:0000256" key="3">
    <source>
        <dbReference type="ARBA" id="ARBA00022618"/>
    </source>
</evidence>
<evidence type="ECO:0000313" key="12">
    <source>
        <dbReference type="EMBL" id="CAB3393462.1"/>
    </source>
</evidence>
<reference evidence="12 13" key="1">
    <citation type="submission" date="2020-04" db="EMBL/GenBank/DDBJ databases">
        <authorList>
            <person name="Hogendoorn C."/>
        </authorList>
    </citation>
    <scope>NUCLEOTIDE SEQUENCE [LARGE SCALE GENOMIC DNA]</scope>
    <source>
        <strain evidence="12">COOX1</strain>
    </source>
</reference>
<dbReference type="Gene3D" id="1.10.443.10">
    <property type="entry name" value="Intergrase catalytic core"/>
    <property type="match status" value="1"/>
</dbReference>
<organism evidence="12 13">
    <name type="scientific">Kyrpidia spormannii</name>
    <dbReference type="NCBI Taxonomy" id="2055160"/>
    <lineage>
        <taxon>Bacteria</taxon>
        <taxon>Bacillati</taxon>
        <taxon>Bacillota</taxon>
        <taxon>Bacilli</taxon>
        <taxon>Bacillales</taxon>
        <taxon>Alicyclobacillaceae</taxon>
        <taxon>Kyrpidia</taxon>
    </lineage>
</organism>
<dbReference type="PANTHER" id="PTHR30349">
    <property type="entry name" value="PHAGE INTEGRASE-RELATED"/>
    <property type="match status" value="1"/>
</dbReference>
<dbReference type="Pfam" id="PF00589">
    <property type="entry name" value="Phage_integrase"/>
    <property type="match status" value="1"/>
</dbReference>
<sequence length="304" mass="34358">MGADCSRADRAVEEFRVYLESERRLSPRTVRAYMGDVGQLLEWMQAQGIGGWDVLTPVRIRDFLAELWDRGLSRRSVARMLSAYRTLYRFFLREDEVRESPLEPVATPKQEKRIPNFMDVEEVFHLLASPDPNTALGQRDRALLEWLYATGVRVGEAVALRVGDVDIAGQRALIHGKGGKERYVLFGRSAARALTRYLEVGWPALAGACPGPGDPVFLNYRGGALSDRSVRRIVDRHMVRVAGYHKISPHVLRHTFATHLLDAGADLRAVQELLGHASLRSTQIYTHTTRERLLQVYLHAHPRA</sequence>
<dbReference type="GO" id="GO:0005737">
    <property type="term" value="C:cytoplasm"/>
    <property type="evidence" value="ECO:0007669"/>
    <property type="project" value="UniProtKB-SubCell"/>
</dbReference>
<dbReference type="InterPro" id="IPR013762">
    <property type="entry name" value="Integrase-like_cat_sf"/>
</dbReference>
<keyword evidence="7 9" id="KW-0233">DNA recombination</keyword>
<comment type="subunit">
    <text evidence="9">Forms a cyclic heterotetrameric complex composed of two molecules of XerC and two molecules of XerD.</text>
</comment>
<dbReference type="InterPro" id="IPR010998">
    <property type="entry name" value="Integrase_recombinase_N"/>
</dbReference>
<dbReference type="GO" id="GO:0006313">
    <property type="term" value="P:DNA transposition"/>
    <property type="evidence" value="ECO:0007669"/>
    <property type="project" value="UniProtKB-UniRule"/>
</dbReference>
<dbReference type="GO" id="GO:0009037">
    <property type="term" value="F:tyrosine-based site-specific recombinase activity"/>
    <property type="evidence" value="ECO:0007669"/>
    <property type="project" value="UniProtKB-UniRule"/>
</dbReference>
<comment type="similarity">
    <text evidence="9">Belongs to the 'phage' integrase family. XerC subfamily.</text>
</comment>
<dbReference type="GO" id="GO:0003677">
    <property type="term" value="F:DNA binding"/>
    <property type="evidence" value="ECO:0007669"/>
    <property type="project" value="UniProtKB-UniRule"/>
</dbReference>
<keyword evidence="3 9" id="KW-0132">Cell division</keyword>
<feature type="active site" evidence="9">
    <location>
        <position position="250"/>
    </location>
</feature>
<evidence type="ECO:0000256" key="7">
    <source>
        <dbReference type="ARBA" id="ARBA00023172"/>
    </source>
</evidence>
<evidence type="ECO:0000256" key="6">
    <source>
        <dbReference type="ARBA" id="ARBA00023125"/>
    </source>
</evidence>
<dbReference type="InterPro" id="IPR050090">
    <property type="entry name" value="Tyrosine_recombinase_XerCD"/>
</dbReference>
<dbReference type="AlphaFoldDB" id="A0A6F9EAY6"/>
<dbReference type="InterPro" id="IPR044068">
    <property type="entry name" value="CB"/>
</dbReference>
<evidence type="ECO:0000259" key="11">
    <source>
        <dbReference type="PROSITE" id="PS51900"/>
    </source>
</evidence>
<accession>A0A6F9EAY6</accession>
<feature type="active site" description="O-(3'-phospho-DNA)-tyrosine intermediate" evidence="9">
    <location>
        <position position="285"/>
    </location>
</feature>
<dbReference type="InterPro" id="IPR004107">
    <property type="entry name" value="Integrase_SAM-like_N"/>
</dbReference>
<evidence type="ECO:0000256" key="5">
    <source>
        <dbReference type="ARBA" id="ARBA00022908"/>
    </source>
</evidence>
<gene>
    <name evidence="12" type="primary">codV</name>
    <name evidence="9" type="synonym">xerC</name>
    <name evidence="12" type="ORF">COOX1_1921</name>
</gene>
<dbReference type="InterPro" id="IPR023009">
    <property type="entry name" value="Tyrosine_recombinase_XerC/XerD"/>
</dbReference>
<comment type="subcellular location">
    <subcellularLocation>
        <location evidence="1 9">Cytoplasm</location>
    </subcellularLocation>
</comment>
<evidence type="ECO:0000256" key="2">
    <source>
        <dbReference type="ARBA" id="ARBA00022490"/>
    </source>
</evidence>
<dbReference type="PROSITE" id="PS51898">
    <property type="entry name" value="TYR_RECOMBINASE"/>
    <property type="match status" value="1"/>
</dbReference>
<evidence type="ECO:0000259" key="10">
    <source>
        <dbReference type="PROSITE" id="PS51898"/>
    </source>
</evidence>
<dbReference type="PANTHER" id="PTHR30349:SF77">
    <property type="entry name" value="TYROSINE RECOMBINASE XERC"/>
    <property type="match status" value="1"/>
</dbReference>
<dbReference type="EMBL" id="LR792683">
    <property type="protein sequence ID" value="CAB3393462.1"/>
    <property type="molecule type" value="Genomic_DNA"/>
</dbReference>
<feature type="active site" evidence="9">
    <location>
        <position position="276"/>
    </location>
</feature>
<dbReference type="RefSeq" id="WP_170085682.1">
    <property type="nucleotide sequence ID" value="NZ_CP047972.1"/>
</dbReference>
<dbReference type="Gene3D" id="1.10.150.130">
    <property type="match status" value="1"/>
</dbReference>
<comment type="function">
    <text evidence="9">Site-specific tyrosine recombinase, which acts by catalyzing the cutting and rejoining of the recombining DNA molecules. The XerC-XerD complex is essential to convert dimers of the bacterial chromosome into monomers to permit their segregation at cell division. It also contributes to the segregational stability of plasmids.</text>
</comment>
<feature type="domain" description="Tyr recombinase" evidence="10">
    <location>
        <begin position="113"/>
        <end position="298"/>
    </location>
</feature>
<evidence type="ECO:0000256" key="1">
    <source>
        <dbReference type="ARBA" id="ARBA00004496"/>
    </source>
</evidence>
<dbReference type="NCBIfam" id="NF001399">
    <property type="entry name" value="PRK00283.1"/>
    <property type="match status" value="1"/>
</dbReference>
<dbReference type="InterPro" id="IPR011010">
    <property type="entry name" value="DNA_brk_join_enz"/>
</dbReference>
<keyword evidence="2 9" id="KW-0963">Cytoplasm</keyword>
<feature type="active site" evidence="9">
    <location>
        <position position="177"/>
    </location>
</feature>
<keyword evidence="8 9" id="KW-0131">Cell cycle</keyword>
<dbReference type="CDD" id="cd00798">
    <property type="entry name" value="INT_XerDC_C"/>
    <property type="match status" value="1"/>
</dbReference>
<keyword evidence="4 9" id="KW-0159">Chromosome partition</keyword>
<dbReference type="InterPro" id="IPR002104">
    <property type="entry name" value="Integrase_catalytic"/>
</dbReference>
<dbReference type="SUPFAM" id="SSF56349">
    <property type="entry name" value="DNA breaking-rejoining enzymes"/>
    <property type="match status" value="1"/>
</dbReference>